<comment type="caution">
    <text evidence="3">The sequence shown here is derived from an EMBL/GenBank/DDBJ whole genome shotgun (WGS) entry which is preliminary data.</text>
</comment>
<dbReference type="AlphaFoldDB" id="A0A8J6TLC0"/>
<accession>A0A8J6TLC0</accession>
<evidence type="ECO:0000259" key="2">
    <source>
        <dbReference type="Pfam" id="PF01645"/>
    </source>
</evidence>
<dbReference type="PANTHER" id="PTHR43819:SF1">
    <property type="entry name" value="ARCHAEAL-TYPE GLUTAMATE SYNTHASE [NADPH]"/>
    <property type="match status" value="1"/>
</dbReference>
<evidence type="ECO:0000256" key="1">
    <source>
        <dbReference type="ARBA" id="ARBA00009716"/>
    </source>
</evidence>
<protein>
    <recommendedName>
        <fullName evidence="2">Glutamate synthase domain-containing protein</fullName>
    </recommendedName>
</protein>
<gene>
    <name evidence="3" type="ORF">H8E23_01845</name>
</gene>
<dbReference type="Pfam" id="PF01645">
    <property type="entry name" value="Glu_synthase"/>
    <property type="match status" value="1"/>
</dbReference>
<dbReference type="PANTHER" id="PTHR43819">
    <property type="entry name" value="ARCHAEAL-TYPE GLUTAMATE SYNTHASE [NADPH]"/>
    <property type="match status" value="1"/>
</dbReference>
<dbReference type="SUPFAM" id="SSF51395">
    <property type="entry name" value="FMN-linked oxidoreductases"/>
    <property type="match status" value="1"/>
</dbReference>
<dbReference type="Proteomes" id="UP000603434">
    <property type="component" value="Unassembled WGS sequence"/>
</dbReference>
<dbReference type="InterPro" id="IPR013785">
    <property type="entry name" value="Aldolase_TIM"/>
</dbReference>
<sequence length="470" mass="53371">MPKKYHVPVKTMPPRFQPIGKYATVEFREDCAGSCRECVKKKCVYGIFKDNYKHFSSMEEPEYLYGCQSCFRCVQECTKGIFSRVINPEYRTLGDHYWRADIIRKLWYQAHTGKIPVSGAGYGGPFVAAGFDAMWTDMSEIVRPTRDGIHGREYINTCIELSRRITPLKFDENFNLAVEVPPILELPVPFLFQLPADLIISEQIRISAAKAARVLGSLMIVRPEDYTEALFPFAENLVPSVTADNFRYHQDLILKSRAVEVAYAFDLEKTFTRIRGLKPEIILMVRIPMDGRAATRALKLSNTGADTFHFFADAYGRELYAEKPRFLKEMIRLVHLELVDGSVRQKLNLVFSGGIAMAEHMAKAIICGADGVVVDNPLSIALECRLCYRCRKGLSCPVKLDNPIDPEWGSQRIINLMGAWHNQLIEVMGAMGIREVRRLRGEVGRSMWFEDLEMESFGPIFGPKKVAGLE</sequence>
<reference evidence="3 4" key="1">
    <citation type="submission" date="2020-08" db="EMBL/GenBank/DDBJ databases">
        <title>Bridging the membrane lipid divide: bacteria of the FCB group superphylum have the potential to synthesize archaeal ether lipids.</title>
        <authorList>
            <person name="Villanueva L."/>
            <person name="Von Meijenfeldt F.A.B."/>
            <person name="Westbye A.B."/>
            <person name="Yadav S."/>
            <person name="Hopmans E.C."/>
            <person name="Dutilh B.E."/>
            <person name="Sinninghe Damste J.S."/>
        </authorList>
    </citation>
    <scope>NUCLEOTIDE SEQUENCE [LARGE SCALE GENOMIC DNA]</scope>
    <source>
        <strain evidence="3">NIOZ-UU30</strain>
    </source>
</reference>
<dbReference type="GO" id="GO:0015930">
    <property type="term" value="F:glutamate synthase activity"/>
    <property type="evidence" value="ECO:0007669"/>
    <property type="project" value="InterPro"/>
</dbReference>
<evidence type="ECO:0000313" key="4">
    <source>
        <dbReference type="Proteomes" id="UP000603434"/>
    </source>
</evidence>
<dbReference type="EMBL" id="JACNJH010000066">
    <property type="protein sequence ID" value="MBC8360126.1"/>
    <property type="molecule type" value="Genomic_DNA"/>
</dbReference>
<name>A0A8J6TLC0_9BACT</name>
<dbReference type="GO" id="GO:0006537">
    <property type="term" value="P:glutamate biosynthetic process"/>
    <property type="evidence" value="ECO:0007669"/>
    <property type="project" value="InterPro"/>
</dbReference>
<dbReference type="Gene3D" id="3.20.20.70">
    <property type="entry name" value="Aldolase class I"/>
    <property type="match status" value="1"/>
</dbReference>
<proteinExistence type="inferred from homology"/>
<evidence type="ECO:0000313" key="3">
    <source>
        <dbReference type="EMBL" id="MBC8360126.1"/>
    </source>
</evidence>
<feature type="domain" description="Glutamate synthase" evidence="2">
    <location>
        <begin position="333"/>
        <end position="433"/>
    </location>
</feature>
<comment type="similarity">
    <text evidence="1">Belongs to the glutamate synthase family.</text>
</comment>
<dbReference type="InterPro" id="IPR002932">
    <property type="entry name" value="Glu_synthdom"/>
</dbReference>
<organism evidence="3 4">
    <name type="scientific">Candidatus Desulfatibia profunda</name>
    <dbReference type="NCBI Taxonomy" id="2841695"/>
    <lineage>
        <taxon>Bacteria</taxon>
        <taxon>Pseudomonadati</taxon>
        <taxon>Thermodesulfobacteriota</taxon>
        <taxon>Desulfobacteria</taxon>
        <taxon>Desulfobacterales</taxon>
        <taxon>Desulfobacterales incertae sedis</taxon>
        <taxon>Candidatus Desulfatibia</taxon>
    </lineage>
</organism>